<comment type="caution">
    <text evidence="1">The sequence shown here is derived from an EMBL/GenBank/DDBJ whole genome shotgun (WGS) entry which is preliminary data.</text>
</comment>
<gene>
    <name evidence="1" type="ORF">CO2235_200088</name>
</gene>
<dbReference type="AlphaFoldDB" id="A0A976BD39"/>
<dbReference type="Proteomes" id="UP000256862">
    <property type="component" value="Chromosome CO2235"/>
</dbReference>
<name>A0A976BD39_9BURK</name>
<evidence type="ECO:0000313" key="2">
    <source>
        <dbReference type="Proteomes" id="UP000256862"/>
    </source>
</evidence>
<proteinExistence type="predicted"/>
<dbReference type="EMBL" id="OGUS01000121">
    <property type="protein sequence ID" value="SPC14232.1"/>
    <property type="molecule type" value="Genomic_DNA"/>
</dbReference>
<accession>A0A976BD39</accession>
<evidence type="ECO:0000313" key="1">
    <source>
        <dbReference type="EMBL" id="SPC14232.1"/>
    </source>
</evidence>
<protein>
    <submittedName>
        <fullName evidence="1">Uncharacterized protein</fullName>
    </submittedName>
</protein>
<sequence length="35" mass="3776">MVESVIPVWGVIAPSALGKRRNYRLSEGCICNDAA</sequence>
<reference evidence="1 2" key="1">
    <citation type="submission" date="2018-01" db="EMBL/GenBank/DDBJ databases">
        <authorList>
            <person name="Clerissi C."/>
        </authorList>
    </citation>
    <scope>NUCLEOTIDE SEQUENCE [LARGE SCALE GENOMIC DNA]</scope>
    <source>
        <strain evidence="1">Cupriavidus oxalaticus LMG 2235</strain>
    </source>
</reference>
<organism evidence="1 2">
    <name type="scientific">Cupriavidus oxalaticus</name>
    <dbReference type="NCBI Taxonomy" id="96344"/>
    <lineage>
        <taxon>Bacteria</taxon>
        <taxon>Pseudomonadati</taxon>
        <taxon>Pseudomonadota</taxon>
        <taxon>Betaproteobacteria</taxon>
        <taxon>Burkholderiales</taxon>
        <taxon>Burkholderiaceae</taxon>
        <taxon>Cupriavidus</taxon>
    </lineage>
</organism>